<dbReference type="AlphaFoldDB" id="A0A8H4PAV1"/>
<dbReference type="EMBL" id="JAADYS010000991">
    <property type="protein sequence ID" value="KAF4465720.1"/>
    <property type="molecule type" value="Genomic_DNA"/>
</dbReference>
<gene>
    <name evidence="1" type="ORF">FALBO_7449</name>
</gene>
<reference evidence="1 2" key="1">
    <citation type="submission" date="2020-01" db="EMBL/GenBank/DDBJ databases">
        <title>Identification and distribution of gene clusters putatively required for synthesis of sphingolipid metabolism inhibitors in phylogenetically diverse species of the filamentous fungus Fusarium.</title>
        <authorList>
            <person name="Kim H.-S."/>
            <person name="Busman M."/>
            <person name="Brown D.W."/>
            <person name="Divon H."/>
            <person name="Uhlig S."/>
            <person name="Proctor R.H."/>
        </authorList>
    </citation>
    <scope>NUCLEOTIDE SEQUENCE [LARGE SCALE GENOMIC DNA]</scope>
    <source>
        <strain evidence="1 2">NRRL 20459</strain>
    </source>
</reference>
<sequence>MSDKFSQLAVSNAMAPPVTFFSLPYELREQIYHDYFKLDDGYVANANGKLTTSDGRPIDLSLMYTCRLIAAEAKDVPLMINTISFSTVYTPELSALAGRFEYLSILHHLIQADILLRLVPFITPDMWAEIDSKFPRFSARLRQISISQHIWKRLTRRPRDSLMLKEMIIREGWSEVVVVGRWGQPSWVFEGHDTLSSVREAVRFSLSLVAPTQKRRFSRLFSRMVPTPGWGPLTFLPARTRSLEELLQLSFEPWAMPSSSDLERVGNQLQDEEVWHIVRGWHSDCIEPDLRPEDGARYRDKHRFSATAAAIRFLSHLSAEKRLILRNLVLDEDHLAVGNPEIHALGLVPFCKENQRLRIERRVSLWGNVFQKEQVEGTMLSARAWPDQDCVIYTFELPKLIAEWLIDGIAILDAGTPPESFTLVLDGNPALKVTTEIFERAVHRTMAWASAFEPYADLLESQIADENFWTSRMKFGQDRFKEAITHLVNGTSILRCNFHPGDIWDIQKMVQERQDWDLIDHHYGWSAFKYETMDIRDALPNWPLLLQKNLDREPDSAD</sequence>
<organism evidence="1 2">
    <name type="scientific">Fusarium albosuccineum</name>
    <dbReference type="NCBI Taxonomy" id="1237068"/>
    <lineage>
        <taxon>Eukaryota</taxon>
        <taxon>Fungi</taxon>
        <taxon>Dikarya</taxon>
        <taxon>Ascomycota</taxon>
        <taxon>Pezizomycotina</taxon>
        <taxon>Sordariomycetes</taxon>
        <taxon>Hypocreomycetidae</taxon>
        <taxon>Hypocreales</taxon>
        <taxon>Nectriaceae</taxon>
        <taxon>Fusarium</taxon>
        <taxon>Fusarium decemcellulare species complex</taxon>
    </lineage>
</organism>
<evidence type="ECO:0000313" key="2">
    <source>
        <dbReference type="Proteomes" id="UP000554235"/>
    </source>
</evidence>
<dbReference type="OrthoDB" id="5062850at2759"/>
<name>A0A8H4PAV1_9HYPO</name>
<evidence type="ECO:0000313" key="1">
    <source>
        <dbReference type="EMBL" id="KAF4465720.1"/>
    </source>
</evidence>
<proteinExistence type="predicted"/>
<accession>A0A8H4PAV1</accession>
<dbReference type="Proteomes" id="UP000554235">
    <property type="component" value="Unassembled WGS sequence"/>
</dbReference>
<protein>
    <submittedName>
        <fullName evidence="1">C6 transcription factor</fullName>
    </submittedName>
</protein>
<comment type="caution">
    <text evidence="1">The sequence shown here is derived from an EMBL/GenBank/DDBJ whole genome shotgun (WGS) entry which is preliminary data.</text>
</comment>
<keyword evidence="2" id="KW-1185">Reference proteome</keyword>